<comment type="cofactor">
    <cofactor evidence="1">
        <name>FMN</name>
        <dbReference type="ChEBI" id="CHEBI:58210"/>
    </cofactor>
</comment>
<organism evidence="7 8">
    <name type="scientific">Pyramidobacter piscolens W5455</name>
    <dbReference type="NCBI Taxonomy" id="352165"/>
    <lineage>
        <taxon>Bacteria</taxon>
        <taxon>Thermotogati</taxon>
        <taxon>Synergistota</taxon>
        <taxon>Synergistia</taxon>
        <taxon>Synergistales</taxon>
        <taxon>Dethiosulfovibrionaceae</taxon>
        <taxon>Pyramidobacter</taxon>
    </lineage>
</organism>
<dbReference type="SUPFAM" id="SSF51395">
    <property type="entry name" value="FMN-linked oxidoreductases"/>
    <property type="match status" value="1"/>
</dbReference>
<evidence type="ECO:0000313" key="8">
    <source>
        <dbReference type="Proteomes" id="UP000006462"/>
    </source>
</evidence>
<dbReference type="PANTHER" id="PTHR10578:SF107">
    <property type="entry name" value="2-HYDROXYACID OXIDASE 1"/>
    <property type="match status" value="1"/>
</dbReference>
<comment type="similarity">
    <text evidence="5">Belongs to the FMN-dependent alpha-hydroxy acid dehydrogenase family.</text>
</comment>
<dbReference type="InterPro" id="IPR013785">
    <property type="entry name" value="Aldolase_TIM"/>
</dbReference>
<evidence type="ECO:0000256" key="4">
    <source>
        <dbReference type="ARBA" id="ARBA00023002"/>
    </source>
</evidence>
<keyword evidence="4 7" id="KW-0560">Oxidoreductase</keyword>
<dbReference type="GO" id="GO:0004460">
    <property type="term" value="F:L-lactate dehydrogenase (cytochrome) activity"/>
    <property type="evidence" value="ECO:0007669"/>
    <property type="project" value="UniProtKB-EC"/>
</dbReference>
<evidence type="ECO:0000256" key="5">
    <source>
        <dbReference type="ARBA" id="ARBA00024042"/>
    </source>
</evidence>
<feature type="domain" description="FMN hydroxy acid dehydrogenase" evidence="6">
    <location>
        <begin position="56"/>
        <end position="360"/>
    </location>
</feature>
<dbReference type="EMBL" id="ADFP01000079">
    <property type="protein sequence ID" value="EFB90455.1"/>
    <property type="molecule type" value="Genomic_DNA"/>
</dbReference>
<dbReference type="PANTHER" id="PTHR10578">
    <property type="entry name" value="S -2-HYDROXY-ACID OXIDASE-RELATED"/>
    <property type="match status" value="1"/>
</dbReference>
<dbReference type="Proteomes" id="UP000006462">
    <property type="component" value="Unassembled WGS sequence"/>
</dbReference>
<keyword evidence="3" id="KW-0288">FMN</keyword>
<evidence type="ECO:0000256" key="1">
    <source>
        <dbReference type="ARBA" id="ARBA00001917"/>
    </source>
</evidence>
<proteinExistence type="inferred from homology"/>
<dbReference type="InterPro" id="IPR000262">
    <property type="entry name" value="FMN-dep_DH"/>
</dbReference>
<keyword evidence="2" id="KW-0285">Flavoprotein</keyword>
<dbReference type="Gene3D" id="3.20.20.70">
    <property type="entry name" value="Aldolase class I"/>
    <property type="match status" value="1"/>
</dbReference>
<dbReference type="InterPro" id="IPR012133">
    <property type="entry name" value="Alpha-hydoxy_acid_DH_FMN"/>
</dbReference>
<dbReference type="Pfam" id="PF01070">
    <property type="entry name" value="FMN_dh"/>
    <property type="match status" value="2"/>
</dbReference>
<dbReference type="InterPro" id="IPR037396">
    <property type="entry name" value="FMN_HAD"/>
</dbReference>
<evidence type="ECO:0000256" key="2">
    <source>
        <dbReference type="ARBA" id="ARBA00022630"/>
    </source>
</evidence>
<keyword evidence="8" id="KW-1185">Reference proteome</keyword>
<protein>
    <submittedName>
        <fullName evidence="7">Dehydrogenase, FMN-dependent</fullName>
        <ecNumber evidence="7">1.1.2.3</ecNumber>
    </submittedName>
</protein>
<gene>
    <name evidence="7" type="ORF">HMPREF7215_2091</name>
</gene>
<evidence type="ECO:0000313" key="7">
    <source>
        <dbReference type="EMBL" id="EFB90455.1"/>
    </source>
</evidence>
<dbReference type="EC" id="1.1.2.3" evidence="7"/>
<sequence length="361" mass="37536">MTAGKRSFVRYFAITGGFIMDYKEVLETARKVLAPKCRVCPVCDGRACRGEVPGVGGKGTGATFVRNVAALAEVKLVLDTLYADRGQDTSCEFFGRAFAMPVFAAPIGGMKLNYASDLGEGANGERVVKGAHAAGSAAFTGDSPDEAFYGPLEAIKALDGWGVPTIKPWAMKQALARMADAVAAGAMAVAMDVDAAGLVNVKLRGESVYPKSVADLRVLVEAAGKTPFIVKGVMSAKGALKALEAGCYGIVVSNHGGRVLDHAQSTVEVLPEIAQAVNGRMKIFVDGGVRSGVDVFKMLALGADAVLIGRPVTMSAFGGGAEGVEIYLKKIQSELAGTMLMTGAATLAEIGRDMVRVPAYF</sequence>
<accession>A0ABM9ZU99</accession>
<evidence type="ECO:0000256" key="3">
    <source>
        <dbReference type="ARBA" id="ARBA00022643"/>
    </source>
</evidence>
<evidence type="ECO:0000259" key="6">
    <source>
        <dbReference type="PROSITE" id="PS51349"/>
    </source>
</evidence>
<reference evidence="7 8" key="1">
    <citation type="submission" date="2009-12" db="EMBL/GenBank/DDBJ databases">
        <authorList>
            <person name="Shrivastava S."/>
            <person name="Madupu R."/>
            <person name="Durkin A.S."/>
            <person name="Torralba M."/>
            <person name="Methe B."/>
            <person name="Sutton G.G."/>
            <person name="Strausberg R.L."/>
            <person name="Nelson K.E."/>
        </authorList>
    </citation>
    <scope>NUCLEOTIDE SEQUENCE [LARGE SCALE GENOMIC DNA]</scope>
    <source>
        <strain evidence="7 8">W5455</strain>
    </source>
</reference>
<dbReference type="PIRSF" id="PIRSF000138">
    <property type="entry name" value="Al-hdrx_acd_dh"/>
    <property type="match status" value="1"/>
</dbReference>
<dbReference type="PROSITE" id="PS51349">
    <property type="entry name" value="FMN_HYDROXY_ACID_DH_2"/>
    <property type="match status" value="1"/>
</dbReference>
<comment type="caution">
    <text evidence="7">The sequence shown here is derived from an EMBL/GenBank/DDBJ whole genome shotgun (WGS) entry which is preliminary data.</text>
</comment>
<name>A0ABM9ZU99_9BACT</name>
<dbReference type="CDD" id="cd02809">
    <property type="entry name" value="alpha_hydroxyacid_oxid_FMN"/>
    <property type="match status" value="1"/>
</dbReference>